<feature type="region of interest" description="Disordered" evidence="2">
    <location>
        <begin position="515"/>
        <end position="555"/>
    </location>
</feature>
<feature type="region of interest" description="Disordered" evidence="2">
    <location>
        <begin position="937"/>
        <end position="973"/>
    </location>
</feature>
<dbReference type="GO" id="GO:0070034">
    <property type="term" value="F:telomerase RNA binding"/>
    <property type="evidence" value="ECO:0007669"/>
    <property type="project" value="TreeGrafter"/>
</dbReference>
<evidence type="ECO:0000313" key="6">
    <source>
        <dbReference type="WBParaSite" id="Smp_051280.1"/>
    </source>
</evidence>
<feature type="compositionally biased region" description="Polar residues" evidence="2">
    <location>
        <begin position="939"/>
        <end position="960"/>
    </location>
</feature>
<dbReference type="Pfam" id="PF10374">
    <property type="entry name" value="EST1"/>
    <property type="match status" value="1"/>
</dbReference>
<accession>A0A3Q0KFU4</accession>
<reference evidence="6" key="2">
    <citation type="submission" date="2018-12" db="UniProtKB">
        <authorList>
            <consortium name="WormBaseParasite"/>
        </authorList>
    </citation>
    <scope>IDENTIFICATION</scope>
    <source>
        <strain evidence="6">Puerto Rican</strain>
    </source>
</reference>
<dbReference type="SUPFAM" id="SSF48452">
    <property type="entry name" value="TPR-like"/>
    <property type="match status" value="1"/>
</dbReference>
<feature type="compositionally biased region" description="Low complexity" evidence="2">
    <location>
        <begin position="964"/>
        <end position="973"/>
    </location>
</feature>
<protein>
    <submittedName>
        <fullName evidence="6">Smg-7 (Suppressor with morphological effect on genitalia protein 7), putative</fullName>
    </submittedName>
</protein>
<name>A0A3Q0KFU4_SCHMA</name>
<dbReference type="InterPro" id="IPR019458">
    <property type="entry name" value="Est1-like_N"/>
</dbReference>
<dbReference type="Proteomes" id="UP000008854">
    <property type="component" value="Unassembled WGS sequence"/>
</dbReference>
<keyword evidence="1" id="KW-0866">Nonsense-mediated mRNA decay</keyword>
<evidence type="ECO:0000259" key="4">
    <source>
        <dbReference type="Pfam" id="PF10374"/>
    </source>
</evidence>
<dbReference type="Pfam" id="PF10373">
    <property type="entry name" value="EST1_DNA_bind"/>
    <property type="match status" value="1"/>
</dbReference>
<dbReference type="InterPro" id="IPR045153">
    <property type="entry name" value="Est1/Ebs1-like"/>
</dbReference>
<dbReference type="Gene3D" id="1.25.40.10">
    <property type="entry name" value="Tetratricopeptide repeat domain"/>
    <property type="match status" value="1"/>
</dbReference>
<dbReference type="InParanoid" id="A0A3Q0KFU4"/>
<feature type="domain" description="Telomerase activating protein Est1-like N-terminal" evidence="4">
    <location>
        <begin position="217"/>
        <end position="280"/>
    </location>
</feature>
<dbReference type="STRING" id="6183.A0A3Q0KFU4"/>
<evidence type="ECO:0000256" key="2">
    <source>
        <dbReference type="SAM" id="MobiDB-lite"/>
    </source>
</evidence>
<keyword evidence="5" id="KW-1185">Reference proteome</keyword>
<dbReference type="PANTHER" id="PTHR15696:SF5">
    <property type="entry name" value="NONSENSE-MEDIATED MRNA DECAY FACTOR SMG7"/>
    <property type="match status" value="1"/>
</dbReference>
<dbReference type="InterPro" id="IPR018834">
    <property type="entry name" value="DNA/RNA-bd_Est1-type"/>
</dbReference>
<feature type="compositionally biased region" description="Polar residues" evidence="2">
    <location>
        <begin position="545"/>
        <end position="555"/>
    </location>
</feature>
<evidence type="ECO:0000259" key="3">
    <source>
        <dbReference type="Pfam" id="PF10373"/>
    </source>
</evidence>
<reference evidence="5" key="1">
    <citation type="journal article" date="2012" name="PLoS Negl. Trop. Dis.">
        <title>A systematically improved high quality genome and transcriptome of the human blood fluke Schistosoma mansoni.</title>
        <authorList>
            <person name="Protasio A.V."/>
            <person name="Tsai I.J."/>
            <person name="Babbage A."/>
            <person name="Nichol S."/>
            <person name="Hunt M."/>
            <person name="Aslett M.A."/>
            <person name="De Silva N."/>
            <person name="Velarde G.S."/>
            <person name="Anderson T.J."/>
            <person name="Clark R.C."/>
            <person name="Davidson C."/>
            <person name="Dillon G.P."/>
            <person name="Holroyd N.E."/>
            <person name="LoVerde P.T."/>
            <person name="Lloyd C."/>
            <person name="McQuillan J."/>
            <person name="Oliveira G."/>
            <person name="Otto T.D."/>
            <person name="Parker-Manuel S.J."/>
            <person name="Quail M.A."/>
            <person name="Wilson R.A."/>
            <person name="Zerlotini A."/>
            <person name="Dunne D.W."/>
            <person name="Berriman M."/>
        </authorList>
    </citation>
    <scope>NUCLEOTIDE SEQUENCE [LARGE SCALE GENOMIC DNA]</scope>
    <source>
        <strain evidence="5">Puerto Rican</strain>
    </source>
</reference>
<evidence type="ECO:0000256" key="1">
    <source>
        <dbReference type="ARBA" id="ARBA00023161"/>
    </source>
</evidence>
<dbReference type="PANTHER" id="PTHR15696">
    <property type="entry name" value="SMG-7 SUPPRESSOR WITH MORPHOLOGICAL EFFECT ON GENITALIA PROTEIN 7"/>
    <property type="match status" value="1"/>
</dbReference>
<organism evidence="5 6">
    <name type="scientific">Schistosoma mansoni</name>
    <name type="common">Blood fluke</name>
    <dbReference type="NCBI Taxonomy" id="6183"/>
    <lineage>
        <taxon>Eukaryota</taxon>
        <taxon>Metazoa</taxon>
        <taxon>Spiralia</taxon>
        <taxon>Lophotrochozoa</taxon>
        <taxon>Platyhelminthes</taxon>
        <taxon>Trematoda</taxon>
        <taxon>Digenea</taxon>
        <taxon>Strigeidida</taxon>
        <taxon>Schistosomatoidea</taxon>
        <taxon>Schistosomatidae</taxon>
        <taxon>Schistosoma</taxon>
    </lineage>
</organism>
<sequence length="1156" mass="129831">MTNEADPHRMWCDLKANLDKKPPNTCSAATQDEYFAGIQSSFVQLIIRFPLFTVEHKIELEMWNVLYKNQIDSLQSLLNQRLSGTGNSGSLKCSTMELKLRLVLLLDRASGIYFNLIYQLLQPISELPWPKVILGILASVDGILDSENNKKGKHVSDYLDLDLATFSANKASSKRMKHNEPNKFLSTTQESDTHVIAPRILSRGDRLPSEILTVSSSVENSRISDQVVKYPDETEKEKENINVITDQSSNFHCLDQESAVIYLVHHCLVHLGDIARYRQQPNVAAGYYLWSWVVHPDSGHSFNQLAILEATKPLPRRCIDALFYYYIRALACLHSFPASMNNLSNVLLDYYKSFELSSMYFNVNNNHEKLPTDSTKDVMLSAKRWPKFTNQQIQTLIQFYAALYLHTDPVKLIKMADDLFENMNNWNRVELNKNQLIRILCIHFYLTDQYLSDTKSNLSSFQTIDGKSFMLNEHQTGTALLLCLTIYLINWITSSIVGITSKTLSSNEHISSTISNEETITNDSNNDDVDNCDNDNNSINKDENSTLLSSPTANIHPTSNDNNKIDIAACKLELLIALNLLFLWFRSNRFTENNAGNKSSCQLTDKLFQLVTPTFTENTVYFLNNLLKHYQPLLCNVNNHNGGQKQPTDMPVQMNNNNENTSDNVNGKTDDADIVEEEHENSLIEKHIDPCGGDDDNNREIEVHNIAPIDWTRLVKLPEIVVLQGFQPLLIPTQRSLCSSSTDYNPVHPFLDFSDDKLYELIIPNNENDVSRPKEIGLERVLCLLTSARYVALVFPSLVNWIPNSGDKNSDSTETTSVWFGSFCCSSHSSSNLKDMFSALNKPTTITATAAINTNNKETQSNKTTLNNFEELRYTDTNPLHFHAVLNNNEQVSPKGSEIQKSINCDMLNPNLPESAPSCSNNNEQLSNIPVTTHHETIKANSINNETTKSSSPEVTTSNDFVVPSTTSSLPSSLLSHVGTSGGLIMNAELAKFIQEQASQVAARQQRFNMSTNSVINDDQQQLDSTGASIPTTICGNSDFGSLRGNLAMPEGGGVETSLSRLSLSATFKRNLPPRYAKLLQAKELQEKEALKNRYSHQTQNELSSSILPLDKPAPLARKESEAPTDLICLLSSSDVNPVVLQHLHEQHIQQRPQWF</sequence>
<dbReference type="AlphaFoldDB" id="A0A3Q0KFU4"/>
<feature type="domain" description="DNA/RNA-binding" evidence="3">
    <location>
        <begin position="284"/>
        <end position="474"/>
    </location>
</feature>
<dbReference type="WBParaSite" id="Smp_051280.1">
    <property type="protein sequence ID" value="Smp_051280.1"/>
    <property type="gene ID" value="Smp_051280"/>
</dbReference>
<dbReference type="InterPro" id="IPR011990">
    <property type="entry name" value="TPR-like_helical_dom_sf"/>
</dbReference>
<dbReference type="GO" id="GO:0042162">
    <property type="term" value="F:telomeric DNA binding"/>
    <property type="evidence" value="ECO:0007669"/>
    <property type="project" value="TreeGrafter"/>
</dbReference>
<evidence type="ECO:0000313" key="5">
    <source>
        <dbReference type="Proteomes" id="UP000008854"/>
    </source>
</evidence>
<dbReference type="GO" id="GO:0000184">
    <property type="term" value="P:nuclear-transcribed mRNA catabolic process, nonsense-mediated decay"/>
    <property type="evidence" value="ECO:0007669"/>
    <property type="project" value="UniProtKB-KW"/>
</dbReference>
<proteinExistence type="predicted"/>
<dbReference type="GO" id="GO:0005697">
    <property type="term" value="C:telomerase holoenzyme complex"/>
    <property type="evidence" value="ECO:0007669"/>
    <property type="project" value="TreeGrafter"/>
</dbReference>